<feature type="domain" description="DUF1232" evidence="5">
    <location>
        <begin position="115"/>
        <end position="143"/>
    </location>
</feature>
<accession>A0A5B2ZFA6</accession>
<keyword evidence="3" id="KW-1133">Transmembrane helix</keyword>
<dbReference type="Proteomes" id="UP000322165">
    <property type="component" value="Unassembled WGS sequence"/>
</dbReference>
<keyword evidence="2" id="KW-0812">Transmembrane</keyword>
<evidence type="ECO:0000256" key="4">
    <source>
        <dbReference type="ARBA" id="ARBA00023136"/>
    </source>
</evidence>
<dbReference type="GO" id="GO:0012505">
    <property type="term" value="C:endomembrane system"/>
    <property type="evidence" value="ECO:0007669"/>
    <property type="project" value="UniProtKB-SubCell"/>
</dbReference>
<evidence type="ECO:0000259" key="5">
    <source>
        <dbReference type="Pfam" id="PF06803"/>
    </source>
</evidence>
<comment type="subcellular location">
    <subcellularLocation>
        <location evidence="1">Endomembrane system</location>
        <topology evidence="1">Multi-pass membrane protein</topology>
    </subcellularLocation>
</comment>
<organism evidence="6 7">
    <name type="scientific">Arenimonas fontis</name>
    <dbReference type="NCBI Taxonomy" id="2608255"/>
    <lineage>
        <taxon>Bacteria</taxon>
        <taxon>Pseudomonadati</taxon>
        <taxon>Pseudomonadota</taxon>
        <taxon>Gammaproteobacteria</taxon>
        <taxon>Lysobacterales</taxon>
        <taxon>Lysobacteraceae</taxon>
        <taxon>Arenimonas</taxon>
    </lineage>
</organism>
<keyword evidence="7" id="KW-1185">Reference proteome</keyword>
<evidence type="ECO:0000256" key="2">
    <source>
        <dbReference type="ARBA" id="ARBA00022692"/>
    </source>
</evidence>
<dbReference type="InterPro" id="IPR010652">
    <property type="entry name" value="DUF1232"/>
</dbReference>
<evidence type="ECO:0000313" key="7">
    <source>
        <dbReference type="Proteomes" id="UP000322165"/>
    </source>
</evidence>
<protein>
    <submittedName>
        <fullName evidence="6">DUF1232 domain-containing protein</fullName>
    </submittedName>
</protein>
<dbReference type="Pfam" id="PF06803">
    <property type="entry name" value="DUF1232"/>
    <property type="match status" value="1"/>
</dbReference>
<dbReference type="EMBL" id="VUOD01000002">
    <property type="protein sequence ID" value="KAA2285781.1"/>
    <property type="molecule type" value="Genomic_DNA"/>
</dbReference>
<name>A0A5B2ZFA6_9GAMM</name>
<comment type="caution">
    <text evidence="6">The sequence shown here is derived from an EMBL/GenBank/DDBJ whole genome shotgun (WGS) entry which is preliminary data.</text>
</comment>
<evidence type="ECO:0000256" key="1">
    <source>
        <dbReference type="ARBA" id="ARBA00004127"/>
    </source>
</evidence>
<dbReference type="AlphaFoldDB" id="A0A5B2ZFA6"/>
<proteinExistence type="predicted"/>
<gene>
    <name evidence="6" type="ORF">F0415_03930</name>
</gene>
<evidence type="ECO:0000313" key="6">
    <source>
        <dbReference type="EMBL" id="KAA2285781.1"/>
    </source>
</evidence>
<keyword evidence="4" id="KW-0472">Membrane</keyword>
<reference evidence="6 7" key="1">
    <citation type="submission" date="2019-09" db="EMBL/GenBank/DDBJ databases">
        <title>Arenimonas chukotkensis sp. nov., a bacterium isolated from Chukotka hot spring, Arctic region, Russia.</title>
        <authorList>
            <person name="Zayulina K.S."/>
            <person name="Prokofeva M.I."/>
            <person name="Elcheninov A.G."/>
            <person name="Novikov A."/>
            <person name="Kochetkova T.V."/>
            <person name="Kublanov I.V."/>
        </authorList>
    </citation>
    <scope>NUCLEOTIDE SEQUENCE [LARGE SCALE GENOMIC DNA]</scope>
    <source>
        <strain evidence="6 7">3729k</strain>
    </source>
</reference>
<reference evidence="6 7" key="2">
    <citation type="submission" date="2019-09" db="EMBL/GenBank/DDBJ databases">
        <authorList>
            <person name="Mazur A."/>
        </authorList>
    </citation>
    <scope>NUCLEOTIDE SEQUENCE [LARGE SCALE GENOMIC DNA]</scope>
    <source>
        <strain evidence="6 7">3729k</strain>
    </source>
</reference>
<evidence type="ECO:0000256" key="3">
    <source>
        <dbReference type="ARBA" id="ARBA00022989"/>
    </source>
</evidence>
<sequence length="220" mass="24777">MQQTGRDATRKARPPPARVNGVFSWRRMAAMRITFELEPADIERFHEALARAEARVACAEECDIVAAARHALDTLPIARAPGYVRRRLREVQGLVDMLEDDGWALPQVERAEVLRLLAYFSDPEDLIPDEVAVIGLLDDAIMLELLLRRIRHVVQAWDEFRFAREALPVAAGPDDRIVQAREMARLRDRLHARMRRRTLREAMALAAATAGAASDGIAPE</sequence>